<feature type="transmembrane region" description="Helical" evidence="14">
    <location>
        <begin position="26"/>
        <end position="44"/>
    </location>
</feature>
<dbReference type="Proteomes" id="UP001054889">
    <property type="component" value="Unassembled WGS sequence"/>
</dbReference>
<keyword evidence="8 14" id="KW-1133">Transmembrane helix</keyword>
<keyword evidence="4" id="KW-0813">Transport</keyword>
<evidence type="ECO:0000256" key="7">
    <source>
        <dbReference type="ARBA" id="ARBA00022958"/>
    </source>
</evidence>
<feature type="transmembrane region" description="Helical" evidence="14">
    <location>
        <begin position="188"/>
        <end position="207"/>
    </location>
</feature>
<dbReference type="Pfam" id="PF00999">
    <property type="entry name" value="Na_H_Exchanger"/>
    <property type="match status" value="1"/>
</dbReference>
<feature type="compositionally biased region" description="Acidic residues" evidence="13">
    <location>
        <begin position="453"/>
        <end position="463"/>
    </location>
</feature>
<dbReference type="EMBL" id="BQKI01000072">
    <property type="protein sequence ID" value="GJN15495.1"/>
    <property type="molecule type" value="Genomic_DNA"/>
</dbReference>
<accession>A0AAV5DZ73</accession>
<evidence type="ECO:0000313" key="18">
    <source>
        <dbReference type="Proteomes" id="UP001054889"/>
    </source>
</evidence>
<feature type="transmembrane region" description="Helical" evidence="14">
    <location>
        <begin position="338"/>
        <end position="368"/>
    </location>
</feature>
<organism evidence="17 18">
    <name type="scientific">Eleusine coracana subsp. coracana</name>
    <dbReference type="NCBI Taxonomy" id="191504"/>
    <lineage>
        <taxon>Eukaryota</taxon>
        <taxon>Viridiplantae</taxon>
        <taxon>Streptophyta</taxon>
        <taxon>Embryophyta</taxon>
        <taxon>Tracheophyta</taxon>
        <taxon>Spermatophyta</taxon>
        <taxon>Magnoliopsida</taxon>
        <taxon>Liliopsida</taxon>
        <taxon>Poales</taxon>
        <taxon>Poaceae</taxon>
        <taxon>PACMAD clade</taxon>
        <taxon>Chloridoideae</taxon>
        <taxon>Cynodonteae</taxon>
        <taxon>Eleusininae</taxon>
        <taxon>Eleusine</taxon>
    </lineage>
</organism>
<comment type="caution">
    <text evidence="17">The sequence shown here is derived from an EMBL/GenBank/DDBJ whole genome shotgun (WGS) entry which is preliminary data.</text>
</comment>
<comment type="function">
    <text evidence="1">May function as sodium-coupled metabolite transporter across the chloroplast envelope.</text>
</comment>
<dbReference type="GO" id="GO:0006885">
    <property type="term" value="P:regulation of pH"/>
    <property type="evidence" value="ECO:0007669"/>
    <property type="project" value="TreeGrafter"/>
</dbReference>
<evidence type="ECO:0000256" key="1">
    <source>
        <dbReference type="ARBA" id="ARBA00003198"/>
    </source>
</evidence>
<dbReference type="PANTHER" id="PTHR32468">
    <property type="entry name" value="CATION/H + ANTIPORTER"/>
    <property type="match status" value="1"/>
</dbReference>
<protein>
    <recommendedName>
        <fullName evidence="19">Cation/H+ exchanger domain-containing protein</fullName>
    </recommendedName>
</protein>
<dbReference type="InterPro" id="IPR006153">
    <property type="entry name" value="Cation/H_exchanger_TM"/>
</dbReference>
<sequence length="839" mass="89774">MGRSYYACPQVDALVRTPIPGVALDMLFLVAIQGAAVIVLGKFLHLFLRRYNQPSAVSQILAGVAVGGMGLRSAIVHVDVDNVEDMYGGYISAARLMYVFLVGLDLDLAALQNATRRCVAFTYAIVAASLLVAAIVSSGLYGSMMHSPVRTPELLAATLMVALTNTSSISVARIAGELNLRVTENGRLVVASAIATNLICVLGDGVLSSTALNKVKKTQDIYLGSPQITKGFLALAVAGAAVWAVRPAVIRVNARNVGRHHVRTRDLAAMLTALWCVSNVPQLLGFDGLPTSLALGLAFPREVPAARSVADALGPPVNGVVLPFLLRTIGMRLDFNAMSGAIIVPGVLLTLLGLFGKAVGAAAAAPYLDIPVSDALRYSVLLNVKGHVDTMNMKFAKLEGVWAEQALYAMIIGNLISTLIAGPAAAAVLRKEKEAYRTRHQAVESVTSGGVTQEEEEEEEDPLPQELRMCACVHSAHAAPGVLSLAELLVSAPQAQPAIHVLHFFEVQQQQQQPRGASDDSDDDEEEQTPDAVTEMNTVVDVFARATGVSFRQVDVVRRGAAKDAQVACRRAAEAHTALLILPCYKEQRYDGRMACRLEERRQLNHHVLACAPCSVGLLVDRPYRSSSGAGATFQTPTSLLPPDTGGRTLLHPCSDRAVAHVVAALFFGGPDDREAVSVGARLAEHPTIGLTVFRFVQRSTYDSVTSSTSRARSRRDDVVVPTAGEEGDVDERFLWRFYENYASREMAMYVEKVVETPADVVETLQGMAGMFSLVIVGRGGRQPVELMAGLERWAEAGGELGPVAEILASIESMEMGSVLVMQQHKVALMPSAASCPRR</sequence>
<feature type="transmembrane region" description="Helical" evidence="14">
    <location>
        <begin position="154"/>
        <end position="176"/>
    </location>
</feature>
<evidence type="ECO:0000256" key="2">
    <source>
        <dbReference type="ARBA" id="ARBA00004119"/>
    </source>
</evidence>
<name>A0AAV5DZ73_ELECO</name>
<feature type="domain" description="Cation/H+ exchanger transmembrane" evidence="15">
    <location>
        <begin position="38"/>
        <end position="430"/>
    </location>
</feature>
<comment type="function">
    <text evidence="12">May operate as a cation/H(+) antiporter.</text>
</comment>
<feature type="compositionally biased region" description="Acidic residues" evidence="13">
    <location>
        <begin position="519"/>
        <end position="529"/>
    </location>
</feature>
<evidence type="ECO:0000256" key="13">
    <source>
        <dbReference type="SAM" id="MobiDB-lite"/>
    </source>
</evidence>
<feature type="region of interest" description="Disordered" evidence="13">
    <location>
        <begin position="510"/>
        <end position="535"/>
    </location>
</feature>
<feature type="transmembrane region" description="Helical" evidence="14">
    <location>
        <begin position="406"/>
        <end position="429"/>
    </location>
</feature>
<comment type="similarity">
    <text evidence="11">Belongs to the monovalent cation:proton antiporter 2 (CPA2) transporter (TC 2.A.37) family. CHX (TC 2.A.37.4) subfamily.</text>
</comment>
<evidence type="ECO:0000259" key="16">
    <source>
        <dbReference type="Pfam" id="PF23259"/>
    </source>
</evidence>
<evidence type="ECO:0000256" key="9">
    <source>
        <dbReference type="ARBA" id="ARBA00023065"/>
    </source>
</evidence>
<evidence type="ECO:0000256" key="8">
    <source>
        <dbReference type="ARBA" id="ARBA00022989"/>
    </source>
</evidence>
<dbReference type="Pfam" id="PF23259">
    <property type="entry name" value="CHX17_C"/>
    <property type="match status" value="1"/>
</dbReference>
<evidence type="ECO:0000313" key="17">
    <source>
        <dbReference type="EMBL" id="GJN15495.1"/>
    </source>
</evidence>
<reference evidence="17" key="2">
    <citation type="submission" date="2021-12" db="EMBL/GenBank/DDBJ databases">
        <title>Resequencing data analysis of finger millet.</title>
        <authorList>
            <person name="Hatakeyama M."/>
            <person name="Aluri S."/>
            <person name="Balachadran M.T."/>
            <person name="Sivarajan S.R."/>
            <person name="Poveda L."/>
            <person name="Shimizu-Inatsugi R."/>
            <person name="Schlapbach R."/>
            <person name="Sreeman S.M."/>
            <person name="Shimizu K.K."/>
        </authorList>
    </citation>
    <scope>NUCLEOTIDE SEQUENCE</scope>
</reference>
<keyword evidence="5" id="KW-0633">Potassium transport</keyword>
<comment type="subcellular location">
    <subcellularLocation>
        <location evidence="3">Membrane</location>
        <topology evidence="3">Multi-pass membrane protein</topology>
    </subcellularLocation>
    <subcellularLocation>
        <location evidence="2">Plastid</location>
        <location evidence="2">Chloroplast envelope</location>
    </subcellularLocation>
</comment>
<keyword evidence="10 14" id="KW-0472">Membrane</keyword>
<evidence type="ECO:0000256" key="4">
    <source>
        <dbReference type="ARBA" id="ARBA00022448"/>
    </source>
</evidence>
<dbReference type="GO" id="GO:0015297">
    <property type="term" value="F:antiporter activity"/>
    <property type="evidence" value="ECO:0007669"/>
    <property type="project" value="InterPro"/>
</dbReference>
<reference evidence="17" key="1">
    <citation type="journal article" date="2018" name="DNA Res.">
        <title>Multiple hybrid de novo genome assembly of finger millet, an orphan allotetraploid crop.</title>
        <authorList>
            <person name="Hatakeyama M."/>
            <person name="Aluri S."/>
            <person name="Balachadran M.T."/>
            <person name="Sivarajan S.R."/>
            <person name="Patrignani A."/>
            <person name="Gruter S."/>
            <person name="Poveda L."/>
            <person name="Shimizu-Inatsugi R."/>
            <person name="Baeten J."/>
            <person name="Francoijs K.J."/>
            <person name="Nataraja K.N."/>
            <person name="Reddy Y.A.N."/>
            <person name="Phadnis S."/>
            <person name="Ravikumar R.L."/>
            <person name="Schlapbach R."/>
            <person name="Sreeman S.M."/>
            <person name="Shimizu K.K."/>
        </authorList>
    </citation>
    <scope>NUCLEOTIDE SEQUENCE</scope>
</reference>
<dbReference type="FunFam" id="1.20.1530.20:FF:000019">
    <property type="entry name" value="Cation/H(+) antiporter 1"/>
    <property type="match status" value="1"/>
</dbReference>
<dbReference type="PANTHER" id="PTHR32468:SF31">
    <property type="entry name" value="CATION_H(+) ANTIPORTER 1"/>
    <property type="match status" value="1"/>
</dbReference>
<keyword evidence="6 14" id="KW-0812">Transmembrane</keyword>
<dbReference type="GO" id="GO:1902600">
    <property type="term" value="P:proton transmembrane transport"/>
    <property type="evidence" value="ECO:0007669"/>
    <property type="project" value="InterPro"/>
</dbReference>
<evidence type="ECO:0000256" key="3">
    <source>
        <dbReference type="ARBA" id="ARBA00004141"/>
    </source>
</evidence>
<dbReference type="InterPro" id="IPR050794">
    <property type="entry name" value="CPA2_transporter"/>
</dbReference>
<evidence type="ECO:0000256" key="11">
    <source>
        <dbReference type="ARBA" id="ARBA00038341"/>
    </source>
</evidence>
<evidence type="ECO:0000256" key="12">
    <source>
        <dbReference type="ARBA" id="ARBA00054890"/>
    </source>
</evidence>
<dbReference type="AlphaFoldDB" id="A0AAV5DZ73"/>
<dbReference type="GO" id="GO:0009941">
    <property type="term" value="C:chloroplast envelope"/>
    <property type="evidence" value="ECO:0007669"/>
    <property type="project" value="UniProtKB-SubCell"/>
</dbReference>
<dbReference type="GO" id="GO:0016020">
    <property type="term" value="C:membrane"/>
    <property type="evidence" value="ECO:0007669"/>
    <property type="project" value="UniProtKB-SubCell"/>
</dbReference>
<feature type="domain" description="Cation/H(+) antiporter C-terminal" evidence="16">
    <location>
        <begin position="663"/>
        <end position="825"/>
    </location>
</feature>
<feature type="transmembrane region" description="Helical" evidence="14">
    <location>
        <begin position="227"/>
        <end position="246"/>
    </location>
</feature>
<keyword evidence="9" id="KW-0406">Ion transport</keyword>
<dbReference type="InterPro" id="IPR038770">
    <property type="entry name" value="Na+/solute_symporter_sf"/>
</dbReference>
<feature type="transmembrane region" description="Helical" evidence="14">
    <location>
        <begin position="87"/>
        <end position="106"/>
    </location>
</feature>
<keyword evidence="7" id="KW-0630">Potassium</keyword>
<evidence type="ECO:0000256" key="14">
    <source>
        <dbReference type="SAM" id="Phobius"/>
    </source>
</evidence>
<evidence type="ECO:0000256" key="6">
    <source>
        <dbReference type="ARBA" id="ARBA00022692"/>
    </source>
</evidence>
<feature type="transmembrane region" description="Helical" evidence="14">
    <location>
        <begin position="118"/>
        <end position="142"/>
    </location>
</feature>
<evidence type="ECO:0000256" key="5">
    <source>
        <dbReference type="ARBA" id="ARBA00022538"/>
    </source>
</evidence>
<evidence type="ECO:0000256" key="10">
    <source>
        <dbReference type="ARBA" id="ARBA00023136"/>
    </source>
</evidence>
<gene>
    <name evidence="17" type="primary">gb02416</name>
    <name evidence="17" type="ORF">PR202_gb02416</name>
</gene>
<evidence type="ECO:0000259" key="15">
    <source>
        <dbReference type="Pfam" id="PF00999"/>
    </source>
</evidence>
<dbReference type="Gene3D" id="1.20.1530.20">
    <property type="match status" value="1"/>
</dbReference>
<dbReference type="GO" id="GO:0012505">
    <property type="term" value="C:endomembrane system"/>
    <property type="evidence" value="ECO:0007669"/>
    <property type="project" value="TreeGrafter"/>
</dbReference>
<feature type="transmembrane region" description="Helical" evidence="14">
    <location>
        <begin position="56"/>
        <end position="75"/>
    </location>
</feature>
<dbReference type="GO" id="GO:0006813">
    <property type="term" value="P:potassium ion transport"/>
    <property type="evidence" value="ECO:0007669"/>
    <property type="project" value="UniProtKB-KW"/>
</dbReference>
<feature type="region of interest" description="Disordered" evidence="13">
    <location>
        <begin position="440"/>
        <end position="463"/>
    </location>
</feature>
<dbReference type="InterPro" id="IPR057290">
    <property type="entry name" value="CHX17_C"/>
</dbReference>
<keyword evidence="18" id="KW-1185">Reference proteome</keyword>
<evidence type="ECO:0008006" key="19">
    <source>
        <dbReference type="Google" id="ProtNLM"/>
    </source>
</evidence>
<proteinExistence type="inferred from homology"/>